<sequence length="383" mass="42646">MIKIERKYWLIFGGVFLLYLGTRYWDSLMNVLQTIFHASMPLLVGCLFAYIVNLPLRVIENKLENIIQSQKMLKYKRVFSIVLSYLSIFLIIALVMRVVVPELISCVKLLVNGHTKSLAHITNLIQQNPQLEKYAHIANEAINGGKGTGSGFDISKVTNILMYGFGGTLKSVYSAANSVFSIGANILIGLAFSVYLLASKDHLKYQGYLLLDTYFYKISDKVMYVLRVFDESYSGYIVGQCKDALVLGGMTFLTMTVFRMPYAGMIAAVISFTALIPIIGAILGATVGAVIIFTVSPFKALMFIILIVVLQQVDNRITYPLIVGKNIGLPSVWVFAAVMIGGGVWGIFGMMFTVPLFSALYRLLKSDVYERQEAEINEVDDFI</sequence>
<feature type="transmembrane region" description="Helical" evidence="8">
    <location>
        <begin position="31"/>
        <end position="56"/>
    </location>
</feature>
<comment type="subcellular location">
    <subcellularLocation>
        <location evidence="1">Cell membrane</location>
        <topology evidence="1">Multi-pass membrane protein</topology>
    </subcellularLocation>
</comment>
<dbReference type="eggNOG" id="COG0628">
    <property type="taxonomic scope" value="Bacteria"/>
</dbReference>
<dbReference type="PANTHER" id="PTHR21716:SF53">
    <property type="entry name" value="PERMEASE PERM-RELATED"/>
    <property type="match status" value="1"/>
</dbReference>
<evidence type="ECO:0000256" key="2">
    <source>
        <dbReference type="ARBA" id="ARBA00009773"/>
    </source>
</evidence>
<dbReference type="OrthoDB" id="9793390at2"/>
<reference evidence="9 10" key="1">
    <citation type="journal article" date="2015" name="Genome Announc.">
        <title>Expanding the biotechnology potential of lactobacilli through comparative genomics of 213 strains and associated genera.</title>
        <authorList>
            <person name="Sun Z."/>
            <person name="Harris H.M."/>
            <person name="McCann A."/>
            <person name="Guo C."/>
            <person name="Argimon S."/>
            <person name="Zhang W."/>
            <person name="Yang X."/>
            <person name="Jeffery I.B."/>
            <person name="Cooney J.C."/>
            <person name="Kagawa T.F."/>
            <person name="Liu W."/>
            <person name="Song Y."/>
            <person name="Salvetti E."/>
            <person name="Wrobel A."/>
            <person name="Rasinkangas P."/>
            <person name="Parkhill J."/>
            <person name="Rea M.C."/>
            <person name="O'Sullivan O."/>
            <person name="Ritari J."/>
            <person name="Douillard F.P."/>
            <person name="Paul Ross R."/>
            <person name="Yang R."/>
            <person name="Briner A.E."/>
            <person name="Felis G.E."/>
            <person name="de Vos W.M."/>
            <person name="Barrangou R."/>
            <person name="Klaenhammer T.R."/>
            <person name="Caufield P.W."/>
            <person name="Cui Y."/>
            <person name="Zhang H."/>
            <person name="O'Toole P.W."/>
        </authorList>
    </citation>
    <scope>NUCLEOTIDE SEQUENCE [LARGE SCALE GENOMIC DNA]</scope>
    <source>
        <strain evidence="9 10">DSM 22408</strain>
    </source>
</reference>
<proteinExistence type="inferred from homology"/>
<dbReference type="GO" id="GO:0005886">
    <property type="term" value="C:plasma membrane"/>
    <property type="evidence" value="ECO:0007669"/>
    <property type="project" value="UniProtKB-SubCell"/>
</dbReference>
<evidence type="ECO:0000313" key="10">
    <source>
        <dbReference type="Proteomes" id="UP000051500"/>
    </source>
</evidence>
<keyword evidence="6 8" id="KW-1133">Transmembrane helix</keyword>
<keyword evidence="3" id="KW-0813">Transport</keyword>
<keyword evidence="10" id="KW-1185">Reference proteome</keyword>
<evidence type="ECO:0000256" key="8">
    <source>
        <dbReference type="SAM" id="Phobius"/>
    </source>
</evidence>
<keyword evidence="5 8" id="KW-0812">Transmembrane</keyword>
<evidence type="ECO:0000256" key="3">
    <source>
        <dbReference type="ARBA" id="ARBA00022448"/>
    </source>
</evidence>
<dbReference type="EMBL" id="JQBZ01000016">
    <property type="protein sequence ID" value="KRN89294.1"/>
    <property type="molecule type" value="Genomic_DNA"/>
</dbReference>
<comment type="caution">
    <text evidence="9">The sequence shown here is derived from an EMBL/GenBank/DDBJ whole genome shotgun (WGS) entry which is preliminary data.</text>
</comment>
<gene>
    <name evidence="9" type="ORF">IV53_GL000010</name>
</gene>
<dbReference type="AlphaFoldDB" id="A0A0R2KIS0"/>
<feature type="transmembrane region" description="Helical" evidence="8">
    <location>
        <begin position="262"/>
        <end position="283"/>
    </location>
</feature>
<dbReference type="InterPro" id="IPR002549">
    <property type="entry name" value="AI-2E-like"/>
</dbReference>
<feature type="transmembrane region" description="Helical" evidence="8">
    <location>
        <begin position="179"/>
        <end position="198"/>
    </location>
</feature>
<keyword evidence="7 8" id="KW-0472">Membrane</keyword>
<organism evidence="9 10">
    <name type="scientific">Ligilactobacillus ceti DSM 22408</name>
    <dbReference type="NCBI Taxonomy" id="1122146"/>
    <lineage>
        <taxon>Bacteria</taxon>
        <taxon>Bacillati</taxon>
        <taxon>Bacillota</taxon>
        <taxon>Bacilli</taxon>
        <taxon>Lactobacillales</taxon>
        <taxon>Lactobacillaceae</taxon>
        <taxon>Ligilactobacillus</taxon>
    </lineage>
</organism>
<dbReference type="Pfam" id="PF01594">
    <property type="entry name" value="AI-2E_transport"/>
    <property type="match status" value="1"/>
</dbReference>
<comment type="similarity">
    <text evidence="2">Belongs to the autoinducer-2 exporter (AI-2E) (TC 2.A.86) family.</text>
</comment>
<dbReference type="Proteomes" id="UP000051500">
    <property type="component" value="Unassembled WGS sequence"/>
</dbReference>
<evidence type="ECO:0000313" key="9">
    <source>
        <dbReference type="EMBL" id="KRN89294.1"/>
    </source>
</evidence>
<dbReference type="GO" id="GO:0055085">
    <property type="term" value="P:transmembrane transport"/>
    <property type="evidence" value="ECO:0007669"/>
    <property type="project" value="TreeGrafter"/>
</dbReference>
<accession>A0A0R2KIS0</accession>
<protein>
    <submittedName>
        <fullName evidence="9">Membrane protein</fullName>
    </submittedName>
</protein>
<dbReference type="PANTHER" id="PTHR21716">
    <property type="entry name" value="TRANSMEMBRANE PROTEIN"/>
    <property type="match status" value="1"/>
</dbReference>
<evidence type="ECO:0000256" key="6">
    <source>
        <dbReference type="ARBA" id="ARBA00022989"/>
    </source>
</evidence>
<feature type="transmembrane region" description="Helical" evidence="8">
    <location>
        <begin position="7"/>
        <end position="25"/>
    </location>
</feature>
<feature type="transmembrane region" description="Helical" evidence="8">
    <location>
        <begin position="289"/>
        <end position="310"/>
    </location>
</feature>
<name>A0A0R2KIS0_9LACO</name>
<dbReference type="PATRIC" id="fig|1122146.4.peg.12"/>
<evidence type="ECO:0000256" key="1">
    <source>
        <dbReference type="ARBA" id="ARBA00004651"/>
    </source>
</evidence>
<dbReference type="RefSeq" id="WP_027106497.1">
    <property type="nucleotide sequence ID" value="NZ_AUHP01000012.1"/>
</dbReference>
<feature type="transmembrane region" description="Helical" evidence="8">
    <location>
        <begin position="77"/>
        <end position="100"/>
    </location>
</feature>
<evidence type="ECO:0000256" key="5">
    <source>
        <dbReference type="ARBA" id="ARBA00022692"/>
    </source>
</evidence>
<evidence type="ECO:0000256" key="4">
    <source>
        <dbReference type="ARBA" id="ARBA00022475"/>
    </source>
</evidence>
<evidence type="ECO:0000256" key="7">
    <source>
        <dbReference type="ARBA" id="ARBA00023136"/>
    </source>
</evidence>
<keyword evidence="4" id="KW-1003">Cell membrane</keyword>